<gene>
    <name evidence="1" type="ORF">CEXT_571811</name>
</gene>
<protein>
    <submittedName>
        <fullName evidence="1">Uncharacterized protein</fullName>
    </submittedName>
</protein>
<evidence type="ECO:0000313" key="2">
    <source>
        <dbReference type="Proteomes" id="UP001054945"/>
    </source>
</evidence>
<evidence type="ECO:0000313" key="1">
    <source>
        <dbReference type="EMBL" id="GIX96882.1"/>
    </source>
</evidence>
<dbReference type="EMBL" id="BPLR01004707">
    <property type="protein sequence ID" value="GIX96882.1"/>
    <property type="molecule type" value="Genomic_DNA"/>
</dbReference>
<dbReference type="Proteomes" id="UP001054945">
    <property type="component" value="Unassembled WGS sequence"/>
</dbReference>
<organism evidence="1 2">
    <name type="scientific">Caerostris extrusa</name>
    <name type="common">Bark spider</name>
    <name type="synonym">Caerostris bankana</name>
    <dbReference type="NCBI Taxonomy" id="172846"/>
    <lineage>
        <taxon>Eukaryota</taxon>
        <taxon>Metazoa</taxon>
        <taxon>Ecdysozoa</taxon>
        <taxon>Arthropoda</taxon>
        <taxon>Chelicerata</taxon>
        <taxon>Arachnida</taxon>
        <taxon>Araneae</taxon>
        <taxon>Araneomorphae</taxon>
        <taxon>Entelegynae</taxon>
        <taxon>Araneoidea</taxon>
        <taxon>Araneidae</taxon>
        <taxon>Caerostris</taxon>
    </lineage>
</organism>
<dbReference type="AlphaFoldDB" id="A0AAV4PNT0"/>
<proteinExistence type="predicted"/>
<accession>A0AAV4PNT0</accession>
<name>A0AAV4PNT0_CAEEX</name>
<keyword evidence="2" id="KW-1185">Reference proteome</keyword>
<comment type="caution">
    <text evidence="1">The sequence shown here is derived from an EMBL/GenBank/DDBJ whole genome shotgun (WGS) entry which is preliminary data.</text>
</comment>
<reference evidence="1 2" key="1">
    <citation type="submission" date="2021-06" db="EMBL/GenBank/DDBJ databases">
        <title>Caerostris extrusa draft genome.</title>
        <authorList>
            <person name="Kono N."/>
            <person name="Arakawa K."/>
        </authorList>
    </citation>
    <scope>NUCLEOTIDE SEQUENCE [LARGE SCALE GENOMIC DNA]</scope>
</reference>
<sequence length="221" mass="25571">MNPLSQRCHKKKGSYYALFRCRYIVPHVCHPFLMPYWRQLCRQVELPRKIKADVTGRDANSERAHLRNLTEPLCQLGSPHPEEEGRPPACICIKYTKSIQPHLHLMEDRMIMTAWDSNLPSPCVLIDFFLNHCKDGHSSRPYNFLDKFILKEELQKRAARARTLQAEFQFLLKQKKGATALYFALRVGLKTVAATNGILTLTTLNCLQKTRQLNHSVIKID</sequence>